<evidence type="ECO:0000256" key="4">
    <source>
        <dbReference type="ARBA" id="ARBA00022989"/>
    </source>
</evidence>
<evidence type="ECO:0000313" key="7">
    <source>
        <dbReference type="EMBL" id="TCV90120.1"/>
    </source>
</evidence>
<dbReference type="Proteomes" id="UP000295367">
    <property type="component" value="Unassembled WGS sequence"/>
</dbReference>
<feature type="transmembrane region" description="Helical" evidence="6">
    <location>
        <begin position="34"/>
        <end position="52"/>
    </location>
</feature>
<evidence type="ECO:0000313" key="8">
    <source>
        <dbReference type="Proteomes" id="UP000295367"/>
    </source>
</evidence>
<dbReference type="EMBL" id="SMCO01000001">
    <property type="protein sequence ID" value="TCV90120.1"/>
    <property type="molecule type" value="Genomic_DNA"/>
</dbReference>
<dbReference type="RefSeq" id="WP_223248453.1">
    <property type="nucleotide sequence ID" value="NZ_BHVT01000073.1"/>
</dbReference>
<evidence type="ECO:0000256" key="6">
    <source>
        <dbReference type="SAM" id="Phobius"/>
    </source>
</evidence>
<comment type="caution">
    <text evidence="7">The sequence shown here is derived from an EMBL/GenBank/DDBJ whole genome shotgun (WGS) entry which is preliminary data.</text>
</comment>
<feature type="transmembrane region" description="Helical" evidence="6">
    <location>
        <begin position="7"/>
        <end position="28"/>
    </location>
</feature>
<reference evidence="7 8" key="1">
    <citation type="submission" date="2019-03" db="EMBL/GenBank/DDBJ databases">
        <title>Genomic Encyclopedia of Type Strains, Phase IV (KMG-IV): sequencing the most valuable type-strain genomes for metagenomic binning, comparative biology and taxonomic classification.</title>
        <authorList>
            <person name="Goeker M."/>
        </authorList>
    </citation>
    <scope>NUCLEOTIDE SEQUENCE [LARGE SCALE GENOMIC DNA]</scope>
    <source>
        <strain evidence="7 8">DSM 100309</strain>
    </source>
</reference>
<feature type="transmembrane region" description="Helical" evidence="6">
    <location>
        <begin position="64"/>
        <end position="89"/>
    </location>
</feature>
<organism evidence="7 8">
    <name type="scientific">Sulfurirhabdus autotrophica</name>
    <dbReference type="NCBI Taxonomy" id="1706046"/>
    <lineage>
        <taxon>Bacteria</taxon>
        <taxon>Pseudomonadati</taxon>
        <taxon>Pseudomonadota</taxon>
        <taxon>Betaproteobacteria</taxon>
        <taxon>Nitrosomonadales</taxon>
        <taxon>Sulfuricellaceae</taxon>
        <taxon>Sulfurirhabdus</taxon>
    </lineage>
</organism>
<keyword evidence="8" id="KW-1185">Reference proteome</keyword>
<sequence>MPSTETFAFRLNVTAWVISGLALIFVLATHLLPALLAGLLVHELVHIVAARIHIKQLQGTKPKLIAIALLATIIVSTIIAAIVGIATFFHSDMGNLSVLLQKMAEILEGSKTTLPAWVVGYIPANAEGLQLIIVTWLREHATEAKTIGKDAIIAGAHILVGLILGMLISLYEVRNGTVLRPLSAALTERSIKFANAFRRVVFAQVRIAAINAFLTWLYLAVALPLVDIHLPLVKTMVALTFLLGLLPVVGNLISNAIIIIVSLSFSLKAATVSLVFLVVIHKLEYFLNAKIVGTQIKAHAWELLLAMLAMESVFGLSGVIAAPIYYAYLKDELSSQKLI</sequence>
<feature type="transmembrane region" description="Helical" evidence="6">
    <location>
        <begin position="300"/>
        <end position="328"/>
    </location>
</feature>
<evidence type="ECO:0000256" key="1">
    <source>
        <dbReference type="ARBA" id="ARBA00004141"/>
    </source>
</evidence>
<evidence type="ECO:0000256" key="3">
    <source>
        <dbReference type="ARBA" id="ARBA00022692"/>
    </source>
</evidence>
<keyword evidence="4 6" id="KW-1133">Transmembrane helix</keyword>
<feature type="transmembrane region" description="Helical" evidence="6">
    <location>
        <begin position="232"/>
        <end position="249"/>
    </location>
</feature>
<name>A0A4R3YDM7_9PROT</name>
<dbReference type="InterPro" id="IPR002549">
    <property type="entry name" value="AI-2E-like"/>
</dbReference>
<feature type="transmembrane region" description="Helical" evidence="6">
    <location>
        <begin position="151"/>
        <end position="171"/>
    </location>
</feature>
<feature type="transmembrane region" description="Helical" evidence="6">
    <location>
        <begin position="207"/>
        <end position="226"/>
    </location>
</feature>
<comment type="similarity">
    <text evidence="2">Belongs to the autoinducer-2 exporter (AI-2E) (TC 2.A.86) family.</text>
</comment>
<protein>
    <submittedName>
        <fullName evidence="7">Putative PurR-regulated permease PerM</fullName>
    </submittedName>
</protein>
<evidence type="ECO:0000256" key="2">
    <source>
        <dbReference type="ARBA" id="ARBA00009773"/>
    </source>
</evidence>
<dbReference type="GO" id="GO:0016020">
    <property type="term" value="C:membrane"/>
    <property type="evidence" value="ECO:0007669"/>
    <property type="project" value="UniProtKB-SubCell"/>
</dbReference>
<keyword evidence="5 6" id="KW-0472">Membrane</keyword>
<feature type="transmembrane region" description="Helical" evidence="6">
    <location>
        <begin position="256"/>
        <end position="280"/>
    </location>
</feature>
<evidence type="ECO:0000256" key="5">
    <source>
        <dbReference type="ARBA" id="ARBA00023136"/>
    </source>
</evidence>
<comment type="subcellular location">
    <subcellularLocation>
        <location evidence="1">Membrane</location>
        <topology evidence="1">Multi-pass membrane protein</topology>
    </subcellularLocation>
</comment>
<dbReference type="AlphaFoldDB" id="A0A4R3YDM7"/>
<dbReference type="Pfam" id="PF01594">
    <property type="entry name" value="AI-2E_transport"/>
    <property type="match status" value="1"/>
</dbReference>
<accession>A0A4R3YDM7</accession>
<gene>
    <name evidence="7" type="ORF">EDC63_10187</name>
</gene>
<proteinExistence type="inferred from homology"/>
<keyword evidence="3 6" id="KW-0812">Transmembrane</keyword>